<dbReference type="RefSeq" id="XP_056688508.1">
    <property type="nucleotide sequence ID" value="XM_056832530.1"/>
</dbReference>
<sequence>MRLEWAHVFSMLLENTFTTILDMAGVLLPFLKWFISRSTGNGFKILNCVKQSTLFISGLQYEMVPPIHMKMLYAKAVAHNRHCYFVEFPTSMHMDTWLTGGDCYWRTVNEFMEQHVSGNIHDDSNSSSNVEMVFGLAYMFDSATPRPPETRKLEGFNCIQM</sequence>
<gene>
    <name evidence="2" type="primary">LOC130463405</name>
</gene>
<dbReference type="SUPFAM" id="SSF53474">
    <property type="entry name" value="alpha/beta-Hydrolases"/>
    <property type="match status" value="1"/>
</dbReference>
<dbReference type="InterPro" id="IPR029058">
    <property type="entry name" value="AB_hydrolase_fold"/>
</dbReference>
<keyword evidence="1" id="KW-1185">Reference proteome</keyword>
<organism evidence="1 2">
    <name type="scientific">Spinacia oleracea</name>
    <name type="common">Spinach</name>
    <dbReference type="NCBI Taxonomy" id="3562"/>
    <lineage>
        <taxon>Eukaryota</taxon>
        <taxon>Viridiplantae</taxon>
        <taxon>Streptophyta</taxon>
        <taxon>Embryophyta</taxon>
        <taxon>Tracheophyta</taxon>
        <taxon>Spermatophyta</taxon>
        <taxon>Magnoliopsida</taxon>
        <taxon>eudicotyledons</taxon>
        <taxon>Gunneridae</taxon>
        <taxon>Pentapetalae</taxon>
        <taxon>Caryophyllales</taxon>
        <taxon>Chenopodiaceae</taxon>
        <taxon>Chenopodioideae</taxon>
        <taxon>Anserineae</taxon>
        <taxon>Spinacia</taxon>
    </lineage>
</organism>
<dbReference type="GeneID" id="130463405"/>
<accession>A0ABM3QYU5</accession>
<reference evidence="1" key="1">
    <citation type="journal article" date="2021" name="Nat. Commun.">
        <title>Genomic analyses provide insights into spinach domestication and the genetic basis of agronomic traits.</title>
        <authorList>
            <person name="Cai X."/>
            <person name="Sun X."/>
            <person name="Xu C."/>
            <person name="Sun H."/>
            <person name="Wang X."/>
            <person name="Ge C."/>
            <person name="Zhang Z."/>
            <person name="Wang Q."/>
            <person name="Fei Z."/>
            <person name="Jiao C."/>
            <person name="Wang Q."/>
        </authorList>
    </citation>
    <scope>NUCLEOTIDE SEQUENCE [LARGE SCALE GENOMIC DNA]</scope>
    <source>
        <strain evidence="1">cv. Varoflay</strain>
    </source>
</reference>
<proteinExistence type="predicted"/>
<reference evidence="2" key="2">
    <citation type="submission" date="2025-08" db="UniProtKB">
        <authorList>
            <consortium name="RefSeq"/>
        </authorList>
    </citation>
    <scope>IDENTIFICATION</scope>
    <source>
        <tissue evidence="2">Leaf</tissue>
    </source>
</reference>
<protein>
    <submittedName>
        <fullName evidence="2">Alpha/beta hydrolase domain-containing protein WAV2-like</fullName>
    </submittedName>
</protein>
<evidence type="ECO:0000313" key="1">
    <source>
        <dbReference type="Proteomes" id="UP000813463"/>
    </source>
</evidence>
<evidence type="ECO:0000313" key="2">
    <source>
        <dbReference type="RefSeq" id="XP_056688508.1"/>
    </source>
</evidence>
<name>A0ABM3QYU5_SPIOL</name>
<dbReference type="Proteomes" id="UP000813463">
    <property type="component" value="Chromosome 1"/>
</dbReference>